<reference evidence="2" key="1">
    <citation type="submission" date="2019-11" db="UniProtKB">
        <authorList>
            <consortium name="WormBaseParasite"/>
        </authorList>
    </citation>
    <scope>IDENTIFICATION</scope>
</reference>
<dbReference type="WBParaSite" id="MCU_001387-RA">
    <property type="protein sequence ID" value="MCU_001387-RA"/>
    <property type="gene ID" value="MCU_001387"/>
</dbReference>
<evidence type="ECO:0000256" key="1">
    <source>
        <dbReference type="SAM" id="SignalP"/>
    </source>
</evidence>
<keyword evidence="1" id="KW-0732">Signal</keyword>
<name>A0A5K3EMY9_MESCO</name>
<feature type="signal peptide" evidence="1">
    <location>
        <begin position="1"/>
        <end position="27"/>
    </location>
</feature>
<accession>A0A5K3EMY9</accession>
<sequence length="98" mass="11179">MTVHSRRPRTWCSWICLFSLIAVSSRGATIGHFLGESEELVPGETYQYLPPVLPERILVYDSSSEPQQSRVLWRYPVPYSAVEGIKSPVKRAQFLRIG</sequence>
<proteinExistence type="predicted"/>
<protein>
    <submittedName>
        <fullName evidence="2">Fibronectin type-III domain-containing protein</fullName>
    </submittedName>
</protein>
<feature type="chain" id="PRO_5024289112" evidence="1">
    <location>
        <begin position="28"/>
        <end position="98"/>
    </location>
</feature>
<dbReference type="AlphaFoldDB" id="A0A5K3EMY9"/>
<organism evidence="2">
    <name type="scientific">Mesocestoides corti</name>
    <name type="common">Flatworm</name>
    <dbReference type="NCBI Taxonomy" id="53468"/>
    <lineage>
        <taxon>Eukaryota</taxon>
        <taxon>Metazoa</taxon>
        <taxon>Spiralia</taxon>
        <taxon>Lophotrochozoa</taxon>
        <taxon>Platyhelminthes</taxon>
        <taxon>Cestoda</taxon>
        <taxon>Eucestoda</taxon>
        <taxon>Cyclophyllidea</taxon>
        <taxon>Mesocestoididae</taxon>
        <taxon>Mesocestoides</taxon>
    </lineage>
</organism>
<evidence type="ECO:0000313" key="2">
    <source>
        <dbReference type="WBParaSite" id="MCU_001387-RA"/>
    </source>
</evidence>